<proteinExistence type="predicted"/>
<feature type="non-terminal residue" evidence="3">
    <location>
        <position position="1"/>
    </location>
</feature>
<dbReference type="PANTHER" id="PTHR46769:SF2">
    <property type="entry name" value="FIBROCYSTIN-L ISOFORM 2 PRECURSOR-RELATED"/>
    <property type="match status" value="1"/>
</dbReference>
<accession>A0A177AU26</accession>
<gene>
    <name evidence="3" type="ORF">A3Q56_06733</name>
</gene>
<feature type="non-terminal residue" evidence="3">
    <location>
        <position position="1014"/>
    </location>
</feature>
<dbReference type="OrthoDB" id="6161430at2759"/>
<dbReference type="Pfam" id="PF10162">
    <property type="entry name" value="G8"/>
    <property type="match status" value="1"/>
</dbReference>
<sequence>SASAATLEYIENDVTTNTNLVYTYNDNNTPKVSSLTKTSFTPDEDNRILDIDGTGFIDVQNVFVGGINCKIIYYTDTKLSIKVPILSDGNHNILISTAVGYALKSGALPKIMVDFKVKSVNFEKISALGGLEIQLTGTGFTTKMDKISVKIGQVDCKVFESTTTLIKCINGVQSQKEIVYFESGQIYLKKISLPIGSTLQFIGKLWNAIDIKLKYLIDNTLKVITIIQNEKEYDESTLLSSVYLNSFTLIENPTLTTCPVSLLSGCQNSDAFNKQWQDAQVNSKFYILHDKCLTSTLTSISTHKDTLSKYVEFKGENFPISDKCLSINLRNSKIKCACIIDNSSFTKTFAKCKIDVSCELSPFDPHYFEISVVNHGNLIISGDVTKILKFTIIPEVTSCLPISSGNSGSIGGSTLLIIKGSGLGVTASLLGKYPNIHLSINDVKCEDIIKHTSQEIHCLTPAMNSEIKNSVVKMLLYGRDVVIPTACTFSYLTEKSPTLNVITELFDSVNKIVTISGSTFGTTKSDINVFFNKIACDNIDSVTDTLIKCIQTSLPYGQIDTIIERKDYGKSIKIANFKKLFSTVVITPVVSGLTKGSLAGGKIIEFTGTGLDVSNAKILFYKTGVIEKECKIDATLSTYKKIVCFSSGVDKEYTDVPIIFAYTIDGINKQIDTGSTFSFLNAFTPSIDSIAPTIGNVGTKVVISGQLFDSDTVVKINTLPCTTLQFIGGKLNCVLPLNSYNKYSFEVFVPSLGYTTGVLTNMFTYEIKIDSISPNSGSLVGGTILKLVGIGLNDKVTFYVDDLACLKLVCSSDMTFCDCTTPPMKEKTTFLKTIYYEITKNKKISITDKFTYSSSLTPEITGVSPNVGGTAGGTSLIVSGSSFGQNIDDVTVQIGSIDCTIVSVKDSEITCLTKAVTVISMNFKSPILIKKIGYFEYIDLWSSRYSWGGANLPIENDLVVITENQHIRLDINTPRFSMILIKGKIINRGKLSFADKDVELKSNNILITDGGILE</sequence>
<dbReference type="PANTHER" id="PTHR46769">
    <property type="entry name" value="POLYCYSTIC KIDNEY AND HEPATIC DISEASE 1 (AUTOSOMAL RECESSIVE)-LIKE 1"/>
    <property type="match status" value="1"/>
</dbReference>
<dbReference type="EMBL" id="LWCA01001254">
    <property type="protein sequence ID" value="OAF65527.1"/>
    <property type="molecule type" value="Genomic_DNA"/>
</dbReference>
<dbReference type="InterPro" id="IPR014756">
    <property type="entry name" value="Ig_E-set"/>
</dbReference>
<dbReference type="InterPro" id="IPR013783">
    <property type="entry name" value="Ig-like_fold"/>
</dbReference>
<organism evidence="3 4">
    <name type="scientific">Intoshia linei</name>
    <dbReference type="NCBI Taxonomy" id="1819745"/>
    <lineage>
        <taxon>Eukaryota</taxon>
        <taxon>Metazoa</taxon>
        <taxon>Spiralia</taxon>
        <taxon>Lophotrochozoa</taxon>
        <taxon>Mesozoa</taxon>
        <taxon>Orthonectida</taxon>
        <taxon>Rhopaluridae</taxon>
        <taxon>Intoshia</taxon>
    </lineage>
</organism>
<dbReference type="AlphaFoldDB" id="A0A177AU26"/>
<comment type="caution">
    <text evidence="3">The sequence shown here is derived from an EMBL/GenBank/DDBJ whole genome shotgun (WGS) entry which is preliminary data.</text>
</comment>
<dbReference type="PROSITE" id="PS51484">
    <property type="entry name" value="G8"/>
    <property type="match status" value="1"/>
</dbReference>
<protein>
    <recommendedName>
        <fullName evidence="2">G8 domain-containing protein</fullName>
    </recommendedName>
</protein>
<reference evidence="3 4" key="1">
    <citation type="submission" date="2016-04" db="EMBL/GenBank/DDBJ databases">
        <title>The genome of Intoshia linei affirms orthonectids as highly simplified spiralians.</title>
        <authorList>
            <person name="Mikhailov K.V."/>
            <person name="Slusarev G.S."/>
            <person name="Nikitin M.A."/>
            <person name="Logacheva M.D."/>
            <person name="Penin A."/>
            <person name="Aleoshin V."/>
            <person name="Panchin Y.V."/>
        </authorList>
    </citation>
    <scope>NUCLEOTIDE SEQUENCE [LARGE SCALE GENOMIC DNA]</scope>
    <source>
        <strain evidence="3">Intl2013</strain>
        <tissue evidence="3">Whole animal</tissue>
    </source>
</reference>
<dbReference type="SMART" id="SM00429">
    <property type="entry name" value="IPT"/>
    <property type="match status" value="5"/>
</dbReference>
<evidence type="ECO:0000259" key="2">
    <source>
        <dbReference type="PROSITE" id="PS51484"/>
    </source>
</evidence>
<dbReference type="CDD" id="cd00603">
    <property type="entry name" value="IPT_PCSR"/>
    <property type="match status" value="3"/>
</dbReference>
<evidence type="ECO:0000313" key="3">
    <source>
        <dbReference type="EMBL" id="OAF65527.1"/>
    </source>
</evidence>
<dbReference type="CDD" id="cd00102">
    <property type="entry name" value="IPT"/>
    <property type="match status" value="1"/>
</dbReference>
<dbReference type="SUPFAM" id="SSF81296">
    <property type="entry name" value="E set domains"/>
    <property type="match status" value="7"/>
</dbReference>
<dbReference type="Pfam" id="PF01833">
    <property type="entry name" value="TIG"/>
    <property type="match status" value="7"/>
</dbReference>
<feature type="domain" description="G8" evidence="2">
    <location>
        <begin position="945"/>
        <end position="1014"/>
    </location>
</feature>
<dbReference type="InterPro" id="IPR002909">
    <property type="entry name" value="IPT_dom"/>
</dbReference>
<keyword evidence="4" id="KW-1185">Reference proteome</keyword>
<dbReference type="InterPro" id="IPR019316">
    <property type="entry name" value="G8_domain"/>
</dbReference>
<dbReference type="Gene3D" id="2.60.40.10">
    <property type="entry name" value="Immunoglobulins"/>
    <property type="match status" value="7"/>
</dbReference>
<evidence type="ECO:0000256" key="1">
    <source>
        <dbReference type="ARBA" id="ARBA00022729"/>
    </source>
</evidence>
<evidence type="ECO:0000313" key="4">
    <source>
        <dbReference type="Proteomes" id="UP000078046"/>
    </source>
</evidence>
<name>A0A177AU26_9BILA</name>
<dbReference type="InterPro" id="IPR052387">
    <property type="entry name" value="Fibrocystin"/>
</dbReference>
<keyword evidence="1" id="KW-0732">Signal</keyword>
<dbReference type="Proteomes" id="UP000078046">
    <property type="component" value="Unassembled WGS sequence"/>
</dbReference>